<dbReference type="AlphaFoldDB" id="A0A1S3JJJ9"/>
<organism evidence="4 5">
    <name type="scientific">Lingula anatina</name>
    <name type="common">Brachiopod</name>
    <name type="synonym">Lingula unguis</name>
    <dbReference type="NCBI Taxonomy" id="7574"/>
    <lineage>
        <taxon>Eukaryota</taxon>
        <taxon>Metazoa</taxon>
        <taxon>Spiralia</taxon>
        <taxon>Lophotrochozoa</taxon>
        <taxon>Brachiopoda</taxon>
        <taxon>Linguliformea</taxon>
        <taxon>Lingulata</taxon>
        <taxon>Lingulida</taxon>
        <taxon>Linguloidea</taxon>
        <taxon>Lingulidae</taxon>
        <taxon>Lingula</taxon>
    </lineage>
</organism>
<dbReference type="KEGG" id="lak:106173485"/>
<feature type="domain" description="C1q" evidence="3">
    <location>
        <begin position="22"/>
        <end position="106"/>
    </location>
</feature>
<gene>
    <name evidence="5" type="primary">LOC106173485</name>
</gene>
<proteinExistence type="predicted"/>
<accession>A0A1S3JJJ9</accession>
<dbReference type="InterPro" id="IPR008983">
    <property type="entry name" value="Tumour_necrosis_fac-like_dom"/>
</dbReference>
<evidence type="ECO:0000256" key="1">
    <source>
        <dbReference type="ARBA" id="ARBA00004613"/>
    </source>
</evidence>
<dbReference type="InterPro" id="IPR001073">
    <property type="entry name" value="C1q_dom"/>
</dbReference>
<dbReference type="PANTHER" id="PTHR15427">
    <property type="entry name" value="EMILIN ELASTIN MICROFIBRIL INTERFACE-LOCATED PROTEIN ELASTIN MICROFIBRIL INTERFACER"/>
    <property type="match status" value="1"/>
</dbReference>
<dbReference type="InterPro" id="IPR050392">
    <property type="entry name" value="Collagen/C1q_domain"/>
</dbReference>
<dbReference type="OrthoDB" id="6154955at2759"/>
<dbReference type="PRINTS" id="PR00007">
    <property type="entry name" value="COMPLEMNTC1Q"/>
</dbReference>
<dbReference type="Gene3D" id="2.60.120.40">
    <property type="match status" value="2"/>
</dbReference>
<comment type="subcellular location">
    <subcellularLocation>
        <location evidence="1">Secreted</location>
    </subcellularLocation>
</comment>
<dbReference type="SMART" id="SM00110">
    <property type="entry name" value="C1Q"/>
    <property type="match status" value="1"/>
</dbReference>
<dbReference type="PANTHER" id="PTHR15427:SF33">
    <property type="entry name" value="COLLAGEN IV NC1 DOMAIN-CONTAINING PROTEIN"/>
    <property type="match status" value="1"/>
</dbReference>
<evidence type="ECO:0000313" key="4">
    <source>
        <dbReference type="Proteomes" id="UP000085678"/>
    </source>
</evidence>
<dbReference type="Proteomes" id="UP000085678">
    <property type="component" value="Unplaced"/>
</dbReference>
<dbReference type="SUPFAM" id="SSF49842">
    <property type="entry name" value="TNF-like"/>
    <property type="match status" value="2"/>
</dbReference>
<protein>
    <submittedName>
        <fullName evidence="5">Complement C1q tumor necrosis factor-related protein 2-like</fullName>
    </submittedName>
</protein>
<sequence>MRVLVNQKYFIGFMYLQFIAGNVDSGVAFSVAKSETFRSHDGGPMMYNRVILNIGGGFDASTGKFVAPVSGLCHFDFHFLTMSGNHGWQVLDHNDEYVISAYTGYGNVDSGVAFSVAKSETFRSHDGGPMMYDKVILNIGSGFDASTGKFVAPVSGLYHFDFHFLTMSGNHGWQVLDHNDEYVISAYTDYGWTTGSNSVNLRLERDDRVSISYKVVQNHQAGFFGSVSDMYASFSGFLIN</sequence>
<evidence type="ECO:0000256" key="2">
    <source>
        <dbReference type="ARBA" id="ARBA00022525"/>
    </source>
</evidence>
<keyword evidence="2" id="KW-0964">Secreted</keyword>
<reference evidence="5" key="1">
    <citation type="submission" date="2025-08" db="UniProtKB">
        <authorList>
            <consortium name="RefSeq"/>
        </authorList>
    </citation>
    <scope>IDENTIFICATION</scope>
    <source>
        <tissue evidence="5">Gonads</tissue>
    </source>
</reference>
<dbReference type="STRING" id="7574.A0A1S3JJJ9"/>
<feature type="domain" description="C1q" evidence="3">
    <location>
        <begin position="107"/>
        <end position="240"/>
    </location>
</feature>
<dbReference type="Pfam" id="PF00386">
    <property type="entry name" value="C1q"/>
    <property type="match status" value="2"/>
</dbReference>
<dbReference type="InParanoid" id="A0A1S3JJJ9"/>
<dbReference type="GO" id="GO:0005581">
    <property type="term" value="C:collagen trimer"/>
    <property type="evidence" value="ECO:0007669"/>
    <property type="project" value="UniProtKB-KW"/>
</dbReference>
<evidence type="ECO:0000313" key="5">
    <source>
        <dbReference type="RefSeq" id="XP_013410079.1"/>
    </source>
</evidence>
<keyword evidence="4" id="KW-1185">Reference proteome</keyword>
<dbReference type="RefSeq" id="XP_013410079.1">
    <property type="nucleotide sequence ID" value="XM_013554625.1"/>
</dbReference>
<dbReference type="GeneID" id="106173485"/>
<dbReference type="PROSITE" id="PS50871">
    <property type="entry name" value="C1Q"/>
    <property type="match status" value="2"/>
</dbReference>
<evidence type="ECO:0000259" key="3">
    <source>
        <dbReference type="PROSITE" id="PS50871"/>
    </source>
</evidence>
<name>A0A1S3JJJ9_LINAN</name>